<feature type="compositionally biased region" description="Basic and acidic residues" evidence="1">
    <location>
        <begin position="1"/>
        <end position="13"/>
    </location>
</feature>
<evidence type="ECO:0000256" key="2">
    <source>
        <dbReference type="SAM" id="Phobius"/>
    </source>
</evidence>
<name>A0ABW1DE86_9ACTN</name>
<feature type="compositionally biased region" description="Acidic residues" evidence="1">
    <location>
        <begin position="98"/>
        <end position="111"/>
    </location>
</feature>
<evidence type="ECO:0000256" key="1">
    <source>
        <dbReference type="SAM" id="MobiDB-lite"/>
    </source>
</evidence>
<evidence type="ECO:0008006" key="5">
    <source>
        <dbReference type="Google" id="ProtNLM"/>
    </source>
</evidence>
<dbReference type="EMBL" id="JBHSPA010000119">
    <property type="protein sequence ID" value="MFC5835268.1"/>
    <property type="molecule type" value="Genomic_DNA"/>
</dbReference>
<accession>A0ABW1DE86</accession>
<comment type="caution">
    <text evidence="3">The sequence shown here is derived from an EMBL/GenBank/DDBJ whole genome shotgun (WGS) entry which is preliminary data.</text>
</comment>
<keyword evidence="2" id="KW-0472">Membrane</keyword>
<organism evidence="3 4">
    <name type="scientific">Nonomuraea insulae</name>
    <dbReference type="NCBI Taxonomy" id="1616787"/>
    <lineage>
        <taxon>Bacteria</taxon>
        <taxon>Bacillati</taxon>
        <taxon>Actinomycetota</taxon>
        <taxon>Actinomycetes</taxon>
        <taxon>Streptosporangiales</taxon>
        <taxon>Streptosporangiaceae</taxon>
        <taxon>Nonomuraea</taxon>
    </lineage>
</organism>
<evidence type="ECO:0000313" key="3">
    <source>
        <dbReference type="EMBL" id="MFC5835268.1"/>
    </source>
</evidence>
<keyword evidence="2" id="KW-0812">Transmembrane</keyword>
<evidence type="ECO:0000313" key="4">
    <source>
        <dbReference type="Proteomes" id="UP001596058"/>
    </source>
</evidence>
<proteinExistence type="predicted"/>
<feature type="region of interest" description="Disordered" evidence="1">
    <location>
        <begin position="96"/>
        <end position="120"/>
    </location>
</feature>
<keyword evidence="4" id="KW-1185">Reference proteome</keyword>
<feature type="region of interest" description="Disordered" evidence="1">
    <location>
        <begin position="1"/>
        <end position="20"/>
    </location>
</feature>
<dbReference type="Proteomes" id="UP001596058">
    <property type="component" value="Unassembled WGS sequence"/>
</dbReference>
<gene>
    <name evidence="3" type="ORF">ACFPZ3_66540</name>
</gene>
<sequence>MHDNTTRGRRERPVPPGPLQEFAQGLRELRADAGNPSYRAMERKAGYSASALSAAASGDRLPSLGVTQAYVGACGGDQEEWSRRWHVVRSELDATCDTGDDTAEDTAEDTAADGSVDGSVDDRTALLEPASHAQRRSALPRRRAVRLWGSFVALGLIVLVTASTFGKDLPSWMISATKTDDLPSAGTQREAPVSAAQQAAENAQVRTTPLKPVFTAVAGPDCPRDTSRTVRMSGVPGDDGWKAAEAPGWTGEGCGNGLLFSKLAYDPQSTERPQNSFQWRFTTGLRGHRQCFVEVYVPKVPQSAQRVWYTVRDGFDDDARTVAEFTLDQRSRQGTWVPTPFPVAVTSGLVMVEIQDNGMGNATGDQSMAAGPARLSCL</sequence>
<keyword evidence="2" id="KW-1133">Transmembrane helix</keyword>
<reference evidence="4" key="1">
    <citation type="journal article" date="2019" name="Int. J. Syst. Evol. Microbiol.">
        <title>The Global Catalogue of Microorganisms (GCM) 10K type strain sequencing project: providing services to taxonomists for standard genome sequencing and annotation.</title>
        <authorList>
            <consortium name="The Broad Institute Genomics Platform"/>
            <consortium name="The Broad Institute Genome Sequencing Center for Infectious Disease"/>
            <person name="Wu L."/>
            <person name="Ma J."/>
        </authorList>
    </citation>
    <scope>NUCLEOTIDE SEQUENCE [LARGE SCALE GENOMIC DNA]</scope>
    <source>
        <strain evidence="4">CCUG 53903</strain>
    </source>
</reference>
<feature type="transmembrane region" description="Helical" evidence="2">
    <location>
        <begin position="145"/>
        <end position="165"/>
    </location>
</feature>
<protein>
    <recommendedName>
        <fullName evidence="5">Helix-turn-helix protein</fullName>
    </recommendedName>
</protein>
<dbReference type="RefSeq" id="WP_379524679.1">
    <property type="nucleotide sequence ID" value="NZ_JBHSPA010000119.1"/>
</dbReference>